<dbReference type="CDD" id="cd00093">
    <property type="entry name" value="HTH_XRE"/>
    <property type="match status" value="1"/>
</dbReference>
<protein>
    <recommendedName>
        <fullName evidence="2">FHA domain-containing protein</fullName>
    </recommendedName>
</protein>
<dbReference type="RefSeq" id="WP_012552864.1">
    <property type="nucleotide sequence ID" value="NZ_AP026368.1"/>
</dbReference>
<dbReference type="AlphaFoldDB" id="A0A9N7QQY8"/>
<dbReference type="Pfam" id="PF00498">
    <property type="entry name" value="FHA"/>
    <property type="match status" value="1"/>
</dbReference>
<reference evidence="3" key="1">
    <citation type="submission" date="2022-06" db="EMBL/GenBank/DDBJ databases">
        <title>Complete genome sequence of Mycobacterium pseudoshottsii NJB1907-Z4.</title>
        <authorList>
            <person name="Komine T."/>
            <person name="Fukano H."/>
            <person name="Wada S."/>
        </authorList>
    </citation>
    <scope>NUCLEOTIDE SEQUENCE</scope>
    <source>
        <strain evidence="3">NJB1907-Z4</strain>
        <plasmid evidence="3">pMUM005</plasmid>
    </source>
</reference>
<accession>A0A9N7QQY8</accession>
<name>A0A9N7QQY8_9MYCO</name>
<keyword evidence="1" id="KW-0597">Phosphoprotein</keyword>
<gene>
    <name evidence="3" type="ORF">NJB1907Z4_P0220</name>
</gene>
<sequence length="362" mass="38626">MQQPTEHTTPMDSLAPPALVIKTPHQAFTAHAAQGPVVIGRDAPAQVRIPDERISRTHVRVTYTSTGWVAVDMSSNGTFVNGVQQATIPITDGLTIHLGHPLEGIAISFSYTNAPPLAVDDATEHIEDTSDPKMVRVGAEIAARREELGLPKRELDRRGVVGQATMTDIEKGRRFPRPFTRDKIEAVLGWPRGHIMWLYEQDIQPDEERTHVLTATTPVPEITGATKMALKGFTAAADSLPPEDDPAFTDRVGALLADLRELEGVAASATHSAHGTSAAALVLSDVRKLYKALMLRAAGAPGATLGQRFYAARYRAELTTQDAAAAAGLPVAIIEAAEADAPLDPAATAAVQALLTSLLSQR</sequence>
<dbReference type="Gene3D" id="2.60.200.20">
    <property type="match status" value="1"/>
</dbReference>
<dbReference type="EMBL" id="AP026368">
    <property type="protein sequence ID" value="BDN85370.1"/>
    <property type="molecule type" value="Genomic_DNA"/>
</dbReference>
<evidence type="ECO:0000259" key="2">
    <source>
        <dbReference type="PROSITE" id="PS50006"/>
    </source>
</evidence>
<dbReference type="SUPFAM" id="SSF47413">
    <property type="entry name" value="lambda repressor-like DNA-binding domains"/>
    <property type="match status" value="1"/>
</dbReference>
<dbReference type="InterPro" id="IPR001387">
    <property type="entry name" value="Cro/C1-type_HTH"/>
</dbReference>
<keyword evidence="4" id="KW-1185">Reference proteome</keyword>
<dbReference type="SUPFAM" id="SSF49879">
    <property type="entry name" value="SMAD/FHA domain"/>
    <property type="match status" value="1"/>
</dbReference>
<evidence type="ECO:0000256" key="1">
    <source>
        <dbReference type="ARBA" id="ARBA00022553"/>
    </source>
</evidence>
<proteinExistence type="predicted"/>
<dbReference type="PROSITE" id="PS50006">
    <property type="entry name" value="FHA_DOMAIN"/>
    <property type="match status" value="1"/>
</dbReference>
<dbReference type="GO" id="GO:0003677">
    <property type="term" value="F:DNA binding"/>
    <property type="evidence" value="ECO:0007669"/>
    <property type="project" value="InterPro"/>
</dbReference>
<dbReference type="InterPro" id="IPR000253">
    <property type="entry name" value="FHA_dom"/>
</dbReference>
<organism evidence="3 4">
    <name type="scientific">Mycobacterium pseudoshottsii</name>
    <dbReference type="NCBI Taxonomy" id="265949"/>
    <lineage>
        <taxon>Bacteria</taxon>
        <taxon>Bacillati</taxon>
        <taxon>Actinomycetota</taxon>
        <taxon>Actinomycetes</taxon>
        <taxon>Mycobacteriales</taxon>
        <taxon>Mycobacteriaceae</taxon>
        <taxon>Mycobacterium</taxon>
        <taxon>Mycobacterium ulcerans group</taxon>
    </lineage>
</organism>
<dbReference type="Gene3D" id="1.10.260.40">
    <property type="entry name" value="lambda repressor-like DNA-binding domains"/>
    <property type="match status" value="1"/>
</dbReference>
<feature type="domain" description="FHA" evidence="2">
    <location>
        <begin position="37"/>
        <end position="85"/>
    </location>
</feature>
<evidence type="ECO:0000313" key="4">
    <source>
        <dbReference type="Proteomes" id="UP001058626"/>
    </source>
</evidence>
<dbReference type="InterPro" id="IPR008984">
    <property type="entry name" value="SMAD_FHA_dom_sf"/>
</dbReference>
<dbReference type="InterPro" id="IPR010982">
    <property type="entry name" value="Lambda_DNA-bd_dom_sf"/>
</dbReference>
<keyword evidence="3" id="KW-0614">Plasmid</keyword>
<dbReference type="Proteomes" id="UP001058626">
    <property type="component" value="Plasmid pMUM005"/>
</dbReference>
<dbReference type="SMART" id="SM00240">
    <property type="entry name" value="FHA"/>
    <property type="match status" value="1"/>
</dbReference>
<geneLocation type="plasmid" evidence="3 4">
    <name>pMUM005</name>
</geneLocation>
<evidence type="ECO:0000313" key="3">
    <source>
        <dbReference type="EMBL" id="BDN85370.1"/>
    </source>
</evidence>